<protein>
    <submittedName>
        <fullName evidence="13">Pyridine nucleotide-disulfide oxidoreductase</fullName>
    </submittedName>
</protein>
<keyword evidence="14" id="KW-1185">Reference proteome</keyword>
<dbReference type="InterPro" id="IPR016156">
    <property type="entry name" value="FAD/NAD-linked_Rdtase_dimer_sf"/>
</dbReference>
<evidence type="ECO:0000256" key="2">
    <source>
        <dbReference type="ARBA" id="ARBA00022630"/>
    </source>
</evidence>
<keyword evidence="8" id="KW-0547">Nucleotide-binding</keyword>
<gene>
    <name evidence="13" type="ORF">BFG57_02865</name>
</gene>
<evidence type="ECO:0000256" key="1">
    <source>
        <dbReference type="ARBA" id="ARBA00007532"/>
    </source>
</evidence>
<dbReference type="PANTHER" id="PTHR43014:SF2">
    <property type="entry name" value="MERCURIC REDUCTASE"/>
    <property type="match status" value="1"/>
</dbReference>
<dbReference type="GO" id="GO:0016668">
    <property type="term" value="F:oxidoreductase activity, acting on a sulfur group of donors, NAD(P) as acceptor"/>
    <property type="evidence" value="ECO:0007669"/>
    <property type="project" value="InterPro"/>
</dbReference>
<dbReference type="SUPFAM" id="SSF51905">
    <property type="entry name" value="FAD/NAD(P)-binding domain"/>
    <property type="match status" value="1"/>
</dbReference>
<organism evidence="13 14">
    <name type="scientific">Bacillus solimangrovi</name>
    <dbReference type="NCBI Taxonomy" id="1305675"/>
    <lineage>
        <taxon>Bacteria</taxon>
        <taxon>Bacillati</taxon>
        <taxon>Bacillota</taxon>
        <taxon>Bacilli</taxon>
        <taxon>Bacillales</taxon>
        <taxon>Bacillaceae</taxon>
        <taxon>Bacillus</taxon>
    </lineage>
</organism>
<evidence type="ECO:0000313" key="13">
    <source>
        <dbReference type="EMBL" id="OEH92226.1"/>
    </source>
</evidence>
<evidence type="ECO:0000313" key="14">
    <source>
        <dbReference type="Proteomes" id="UP000095209"/>
    </source>
</evidence>
<evidence type="ECO:0000256" key="7">
    <source>
        <dbReference type="ARBA" id="ARBA00023284"/>
    </source>
</evidence>
<keyword evidence="5 10" id="KW-0560">Oxidoreductase</keyword>
<sequence length="478" mass="52343">MSKYDLVVIGGGAAGLTAAAGAASMGAKVALIEKNSLLGGDCLHYGCVPSKALITSAKAVHQARKSAAEFGLLIEGEADIAVAMDRVRQSIETIQHHDSHERFEGLGIDVITGAATFVNEHKVKVTDGTEIEGKRFVIATGSSPFIPQVEGIDRVDYLTNETIFKLKQAPKRMAVIGGGAIGLELSQSISRFGTDVTVIERHSRLFAREEEQIAETVQNRLEQELSFHFNSSLEKVDKQNDEIVITVKNIDTNLVEHLTVDALFMSAGRKPNIETLGLENAGVKTEKGYVVVNEYLQTSQSHIFAVGDVNGAMPFTHVAGMEGKLIVQNAVFGIKKKVSYKNVPYVIFTDPEVFHLGLTETEARAKYGDENIKVYQKELNDVDRFVADRDTEGLVKVITDKKGHILGAHAVGSNAGDWMQEIVFAMTNGNKIGDLSNVIHPYPTHGAALQQTADMYWREKLFNGKIPAITEKYIKWFR</sequence>
<dbReference type="InterPro" id="IPR012999">
    <property type="entry name" value="Pyr_OxRdtase_I_AS"/>
</dbReference>
<dbReference type="OrthoDB" id="9800167at2"/>
<dbReference type="PROSITE" id="PS00076">
    <property type="entry name" value="PYRIDINE_REDOX_1"/>
    <property type="match status" value="1"/>
</dbReference>
<keyword evidence="2 10" id="KW-0285">Flavoprotein</keyword>
<accession>A0A1E5LDS3</accession>
<evidence type="ECO:0000256" key="6">
    <source>
        <dbReference type="ARBA" id="ARBA00023157"/>
    </source>
</evidence>
<comment type="cofactor">
    <cofactor evidence="8">
        <name>FAD</name>
        <dbReference type="ChEBI" id="CHEBI:57692"/>
    </cofactor>
    <text evidence="8">Binds 1 FAD per subunit.</text>
</comment>
<keyword evidence="8" id="KW-0520">NAD</keyword>
<dbReference type="GO" id="GO:0050660">
    <property type="term" value="F:flavin adenine dinucleotide binding"/>
    <property type="evidence" value="ECO:0007669"/>
    <property type="project" value="TreeGrafter"/>
</dbReference>
<reference evidence="13 14" key="1">
    <citation type="submission" date="2016-08" db="EMBL/GenBank/DDBJ databases">
        <title>Genome of Bacillus solimangrovi GH2-4.</title>
        <authorList>
            <person name="Lim S."/>
            <person name="Kim B.-C."/>
        </authorList>
    </citation>
    <scope>NUCLEOTIDE SEQUENCE [LARGE SCALE GENOMIC DNA]</scope>
    <source>
        <strain evidence="13 14">GH2-4</strain>
    </source>
</reference>
<dbReference type="AlphaFoldDB" id="A0A1E5LDS3"/>
<dbReference type="InterPro" id="IPR036188">
    <property type="entry name" value="FAD/NAD-bd_sf"/>
</dbReference>
<dbReference type="PIRSF" id="PIRSF000350">
    <property type="entry name" value="Mercury_reductase_MerA"/>
    <property type="match status" value="1"/>
</dbReference>
<dbReference type="Gene3D" id="3.30.390.30">
    <property type="match status" value="1"/>
</dbReference>
<feature type="binding site" evidence="8">
    <location>
        <position position="268"/>
    </location>
    <ligand>
        <name>NAD(+)</name>
        <dbReference type="ChEBI" id="CHEBI:57540"/>
    </ligand>
</feature>
<feature type="disulfide bond" description="Redox-active" evidence="9">
    <location>
        <begin position="42"/>
        <end position="47"/>
    </location>
</feature>
<dbReference type="STRING" id="1305675.BFG57_02865"/>
<dbReference type="Gene3D" id="3.50.50.60">
    <property type="entry name" value="FAD/NAD(P)-binding domain"/>
    <property type="match status" value="2"/>
</dbReference>
<keyword evidence="3 8" id="KW-0274">FAD</keyword>
<dbReference type="GO" id="GO:0003955">
    <property type="term" value="F:NAD(P)H dehydrogenase (quinone) activity"/>
    <property type="evidence" value="ECO:0007669"/>
    <property type="project" value="TreeGrafter"/>
</dbReference>
<feature type="binding site" evidence="8">
    <location>
        <begin position="140"/>
        <end position="142"/>
    </location>
    <ligand>
        <name>FAD</name>
        <dbReference type="ChEBI" id="CHEBI:57692"/>
    </ligand>
</feature>
<keyword evidence="6" id="KW-1015">Disulfide bond</keyword>
<evidence type="ECO:0000256" key="9">
    <source>
        <dbReference type="PIRSR" id="PIRSR000350-4"/>
    </source>
</evidence>
<comment type="similarity">
    <text evidence="1 10">Belongs to the class-I pyridine nucleotide-disulfide oxidoreductase family.</text>
</comment>
<dbReference type="InterPro" id="IPR008143">
    <property type="entry name" value="Ala_DH/PNT_CS2"/>
</dbReference>
<dbReference type="PANTHER" id="PTHR43014">
    <property type="entry name" value="MERCURIC REDUCTASE"/>
    <property type="match status" value="1"/>
</dbReference>
<dbReference type="InterPro" id="IPR004099">
    <property type="entry name" value="Pyr_nucl-diS_OxRdtase_dimer"/>
</dbReference>
<dbReference type="PRINTS" id="PR00411">
    <property type="entry name" value="PNDRDTASEI"/>
</dbReference>
<dbReference type="SUPFAM" id="SSF55424">
    <property type="entry name" value="FAD/NAD-linked reductases, dimerisation (C-terminal) domain"/>
    <property type="match status" value="1"/>
</dbReference>
<evidence type="ECO:0000259" key="11">
    <source>
        <dbReference type="Pfam" id="PF02852"/>
    </source>
</evidence>
<feature type="binding site" evidence="8">
    <location>
        <position position="51"/>
    </location>
    <ligand>
        <name>FAD</name>
        <dbReference type="ChEBI" id="CHEBI:57692"/>
    </ligand>
</feature>
<comment type="caution">
    <text evidence="13">The sequence shown here is derived from an EMBL/GenBank/DDBJ whole genome shotgun (WGS) entry which is preliminary data.</text>
</comment>
<dbReference type="PROSITE" id="PS00837">
    <property type="entry name" value="ALADH_PNT_2"/>
    <property type="match status" value="1"/>
</dbReference>
<dbReference type="FunFam" id="3.30.390.30:FF:000001">
    <property type="entry name" value="Dihydrolipoyl dehydrogenase"/>
    <property type="match status" value="1"/>
</dbReference>
<evidence type="ECO:0000256" key="3">
    <source>
        <dbReference type="ARBA" id="ARBA00022827"/>
    </source>
</evidence>
<dbReference type="RefSeq" id="WP_069717767.1">
    <property type="nucleotide sequence ID" value="NZ_MJEH01000033.1"/>
</dbReference>
<dbReference type="Pfam" id="PF07992">
    <property type="entry name" value="Pyr_redox_2"/>
    <property type="match status" value="1"/>
</dbReference>
<name>A0A1E5LDS3_9BACI</name>
<evidence type="ECO:0000256" key="10">
    <source>
        <dbReference type="RuleBase" id="RU003691"/>
    </source>
</evidence>
<evidence type="ECO:0000259" key="12">
    <source>
        <dbReference type="Pfam" id="PF07992"/>
    </source>
</evidence>
<dbReference type="Pfam" id="PF02852">
    <property type="entry name" value="Pyr_redox_dim"/>
    <property type="match status" value="1"/>
</dbReference>
<keyword evidence="7 10" id="KW-0676">Redox-active center</keyword>
<proteinExistence type="inferred from homology"/>
<evidence type="ECO:0000256" key="4">
    <source>
        <dbReference type="ARBA" id="ARBA00022857"/>
    </source>
</evidence>
<evidence type="ECO:0000256" key="5">
    <source>
        <dbReference type="ARBA" id="ARBA00023002"/>
    </source>
</evidence>
<dbReference type="PRINTS" id="PR00368">
    <property type="entry name" value="FADPNR"/>
</dbReference>
<keyword evidence="4" id="KW-0521">NADP</keyword>
<dbReference type="EMBL" id="MJEH01000033">
    <property type="protein sequence ID" value="OEH92226.1"/>
    <property type="molecule type" value="Genomic_DNA"/>
</dbReference>
<feature type="binding site" evidence="8">
    <location>
        <position position="308"/>
    </location>
    <ligand>
        <name>FAD</name>
        <dbReference type="ChEBI" id="CHEBI:57692"/>
    </ligand>
</feature>
<feature type="domain" description="Pyridine nucleotide-disulphide oxidoreductase dimerisation" evidence="11">
    <location>
        <begin position="343"/>
        <end position="451"/>
    </location>
</feature>
<evidence type="ECO:0000256" key="8">
    <source>
        <dbReference type="PIRSR" id="PIRSR000350-3"/>
    </source>
</evidence>
<dbReference type="Proteomes" id="UP000095209">
    <property type="component" value="Unassembled WGS sequence"/>
</dbReference>
<dbReference type="InterPro" id="IPR023753">
    <property type="entry name" value="FAD/NAD-binding_dom"/>
</dbReference>
<dbReference type="InterPro" id="IPR001100">
    <property type="entry name" value="Pyr_nuc-diS_OxRdtase"/>
</dbReference>
<feature type="binding site" evidence="8">
    <location>
        <begin position="177"/>
        <end position="184"/>
    </location>
    <ligand>
        <name>NAD(+)</name>
        <dbReference type="ChEBI" id="CHEBI:57540"/>
    </ligand>
</feature>
<feature type="domain" description="FAD/NAD(P)-binding" evidence="12">
    <location>
        <begin position="4"/>
        <end position="323"/>
    </location>
</feature>
<feature type="binding site" evidence="8">
    <location>
        <position position="200"/>
    </location>
    <ligand>
        <name>NAD(+)</name>
        <dbReference type="ChEBI" id="CHEBI:57540"/>
    </ligand>
</feature>